<feature type="active site" evidence="3">
    <location>
        <position position="281"/>
    </location>
</feature>
<dbReference type="InParanoid" id="A0A067M326"/>
<comment type="similarity">
    <text evidence="1 5">Belongs to the peptidase A1 family.</text>
</comment>
<evidence type="ECO:0000256" key="2">
    <source>
        <dbReference type="ARBA" id="ARBA00022750"/>
    </source>
</evidence>
<protein>
    <recommendedName>
        <fullName evidence="7">Peptidase A1 domain-containing protein</fullName>
    </recommendedName>
</protein>
<evidence type="ECO:0000256" key="1">
    <source>
        <dbReference type="ARBA" id="ARBA00007447"/>
    </source>
</evidence>
<dbReference type="PANTHER" id="PTHR47966">
    <property type="entry name" value="BETA-SITE APP-CLEAVING ENZYME, ISOFORM A-RELATED"/>
    <property type="match status" value="1"/>
</dbReference>
<dbReference type="InterPro" id="IPR001461">
    <property type="entry name" value="Aspartic_peptidase_A1"/>
</dbReference>
<dbReference type="Gene3D" id="2.40.70.10">
    <property type="entry name" value="Acid Proteases"/>
    <property type="match status" value="2"/>
</dbReference>
<sequence>MRPSAVVAPLVAASLARAALHIPIKRYASSVAPFHRVTAAAGSANTTTGVGSLNVINGQNAIYIGDIAIDGTSVPVQLDTGSADLWIYANDFPGILSNARNYTDISLNITYGIGSVSGNVSVIDIEFVDMPVPKQALLNALKTEQLDGLFEVGAYGVLGLGANSLSNIYLATQKKFNDSRGQTVLSNIFAANLTEPNHIAFFLDRMGDLEGSSPGTLSVGTYNTKYSAVQYQPELPVFDPNARVQRWSTLIDAVELSGKNITFGKSVVSGVPKGKALAVLDTGTTDLYMPKATAEAWFESIPSAVYVSTEDVWLVDCRAELQFAIWFKGNRFPIHPLDLTLPHARPLFSFPNATYCSFQVISTADGENLLDYLLGDVFLRNVYSVFDFGDTDPQTGKNGDPYIKLLSITDEATMIADFHASRNQSLAALPPLGNLTAVAAADKKANPSGASLASADAAGGNGSSDSSVGVNVNKLVGWAPAMLGLLGFNALALFALVVIGVALLRRGKGETGSVGTPRYQPLHLPPRKAEHAPYEEPLYEEYRYSDA</sequence>
<dbReference type="InterPro" id="IPR034164">
    <property type="entry name" value="Pepsin-like_dom"/>
</dbReference>
<dbReference type="GO" id="GO:0004190">
    <property type="term" value="F:aspartic-type endopeptidase activity"/>
    <property type="evidence" value="ECO:0007669"/>
    <property type="project" value="UniProtKB-KW"/>
</dbReference>
<feature type="disulfide bond" evidence="4">
    <location>
        <begin position="317"/>
        <end position="356"/>
    </location>
</feature>
<evidence type="ECO:0000259" key="7">
    <source>
        <dbReference type="PROSITE" id="PS51767"/>
    </source>
</evidence>
<dbReference type="EMBL" id="KL198166">
    <property type="protein sequence ID" value="KDQ05976.1"/>
    <property type="molecule type" value="Genomic_DNA"/>
</dbReference>
<dbReference type="CDD" id="cd05471">
    <property type="entry name" value="pepsin_like"/>
    <property type="match status" value="1"/>
</dbReference>
<keyword evidence="6" id="KW-0812">Transmembrane</keyword>
<name>A0A067M326_BOTB1</name>
<evidence type="ECO:0000313" key="9">
    <source>
        <dbReference type="Proteomes" id="UP000027195"/>
    </source>
</evidence>
<evidence type="ECO:0000256" key="3">
    <source>
        <dbReference type="PIRSR" id="PIRSR601461-1"/>
    </source>
</evidence>
<dbReference type="OrthoDB" id="771136at2759"/>
<gene>
    <name evidence="8" type="ORF">BOTBODRAFT_60803</name>
</gene>
<feature type="domain" description="Peptidase A1" evidence="7">
    <location>
        <begin position="63"/>
        <end position="396"/>
    </location>
</feature>
<reference evidence="9" key="1">
    <citation type="journal article" date="2014" name="Proc. Natl. Acad. Sci. U.S.A.">
        <title>Extensive sampling of basidiomycete genomes demonstrates inadequacy of the white-rot/brown-rot paradigm for wood decay fungi.</title>
        <authorList>
            <person name="Riley R."/>
            <person name="Salamov A.A."/>
            <person name="Brown D.W."/>
            <person name="Nagy L.G."/>
            <person name="Floudas D."/>
            <person name="Held B.W."/>
            <person name="Levasseur A."/>
            <person name="Lombard V."/>
            <person name="Morin E."/>
            <person name="Otillar R."/>
            <person name="Lindquist E.A."/>
            <person name="Sun H."/>
            <person name="LaButti K.M."/>
            <person name="Schmutz J."/>
            <person name="Jabbour D."/>
            <person name="Luo H."/>
            <person name="Baker S.E."/>
            <person name="Pisabarro A.G."/>
            <person name="Walton J.D."/>
            <person name="Blanchette R.A."/>
            <person name="Henrissat B."/>
            <person name="Martin F."/>
            <person name="Cullen D."/>
            <person name="Hibbett D.S."/>
            <person name="Grigoriev I.V."/>
        </authorList>
    </citation>
    <scope>NUCLEOTIDE SEQUENCE [LARGE SCALE GENOMIC DNA]</scope>
    <source>
        <strain evidence="9">FD-172 SS1</strain>
    </source>
</reference>
<dbReference type="PRINTS" id="PR00792">
    <property type="entry name" value="PEPSIN"/>
</dbReference>
<keyword evidence="5" id="KW-0645">Protease</keyword>
<dbReference type="InterPro" id="IPR033121">
    <property type="entry name" value="PEPTIDASE_A1"/>
</dbReference>
<keyword evidence="4" id="KW-1015">Disulfide bond</keyword>
<feature type="transmembrane region" description="Helical" evidence="6">
    <location>
        <begin position="478"/>
        <end position="504"/>
    </location>
</feature>
<evidence type="ECO:0000313" key="8">
    <source>
        <dbReference type="EMBL" id="KDQ05976.1"/>
    </source>
</evidence>
<dbReference type="InterPro" id="IPR021109">
    <property type="entry name" value="Peptidase_aspartic_dom_sf"/>
</dbReference>
<dbReference type="Proteomes" id="UP000027195">
    <property type="component" value="Unassembled WGS sequence"/>
</dbReference>
<keyword evidence="2 5" id="KW-0064">Aspartyl protease</keyword>
<dbReference type="GO" id="GO:0006508">
    <property type="term" value="P:proteolysis"/>
    <property type="evidence" value="ECO:0007669"/>
    <property type="project" value="UniProtKB-KW"/>
</dbReference>
<dbReference type="PROSITE" id="PS51767">
    <property type="entry name" value="PEPTIDASE_A1"/>
    <property type="match status" value="1"/>
</dbReference>
<dbReference type="SUPFAM" id="SSF50630">
    <property type="entry name" value="Acid proteases"/>
    <property type="match status" value="1"/>
</dbReference>
<evidence type="ECO:0000256" key="4">
    <source>
        <dbReference type="PIRSR" id="PIRSR601461-2"/>
    </source>
</evidence>
<dbReference type="AlphaFoldDB" id="A0A067M326"/>
<dbReference type="PANTHER" id="PTHR47966:SF51">
    <property type="entry name" value="BETA-SITE APP-CLEAVING ENZYME, ISOFORM A-RELATED"/>
    <property type="match status" value="1"/>
</dbReference>
<dbReference type="InterPro" id="IPR001969">
    <property type="entry name" value="Aspartic_peptidase_AS"/>
</dbReference>
<feature type="active site" evidence="3">
    <location>
        <position position="79"/>
    </location>
</feature>
<dbReference type="Pfam" id="PF00026">
    <property type="entry name" value="Asp"/>
    <property type="match status" value="1"/>
</dbReference>
<keyword evidence="6" id="KW-1133">Transmembrane helix</keyword>
<keyword evidence="5" id="KW-0378">Hydrolase</keyword>
<dbReference type="HOGENOM" id="CLU_013253_8_1_1"/>
<keyword evidence="6" id="KW-0472">Membrane</keyword>
<dbReference type="PROSITE" id="PS00141">
    <property type="entry name" value="ASP_PROTEASE"/>
    <property type="match status" value="1"/>
</dbReference>
<accession>A0A067M326</accession>
<proteinExistence type="inferred from homology"/>
<evidence type="ECO:0000256" key="5">
    <source>
        <dbReference type="RuleBase" id="RU000454"/>
    </source>
</evidence>
<evidence type="ECO:0000256" key="6">
    <source>
        <dbReference type="SAM" id="Phobius"/>
    </source>
</evidence>
<keyword evidence="9" id="KW-1185">Reference proteome</keyword>
<organism evidence="8 9">
    <name type="scientific">Botryobasidium botryosum (strain FD-172 SS1)</name>
    <dbReference type="NCBI Taxonomy" id="930990"/>
    <lineage>
        <taxon>Eukaryota</taxon>
        <taxon>Fungi</taxon>
        <taxon>Dikarya</taxon>
        <taxon>Basidiomycota</taxon>
        <taxon>Agaricomycotina</taxon>
        <taxon>Agaricomycetes</taxon>
        <taxon>Cantharellales</taxon>
        <taxon>Botryobasidiaceae</taxon>
        <taxon>Botryobasidium</taxon>
    </lineage>
</organism>
<dbReference type="STRING" id="930990.A0A067M326"/>